<organism evidence="1 2">
    <name type="scientific">Lepraria finkii</name>
    <dbReference type="NCBI Taxonomy" id="1340010"/>
    <lineage>
        <taxon>Eukaryota</taxon>
        <taxon>Fungi</taxon>
        <taxon>Dikarya</taxon>
        <taxon>Ascomycota</taxon>
        <taxon>Pezizomycotina</taxon>
        <taxon>Lecanoromycetes</taxon>
        <taxon>OSLEUM clade</taxon>
        <taxon>Lecanoromycetidae</taxon>
        <taxon>Lecanorales</taxon>
        <taxon>Lecanorineae</taxon>
        <taxon>Stereocaulaceae</taxon>
        <taxon>Lepraria</taxon>
    </lineage>
</organism>
<sequence length="144" mass="16594">MWKCQEKYGPYVRYAPDRLVINTNRALRDIYSYVSNIQKSKGYEPLPVFPRAWNTHTAINKRIHGHKRRIVSQGFSDSALRSTPFILDKVRKPCDALYMAPEVSGKNPLSAWSGKKKMANWGMLTINILIMSNLANFIRHIPNC</sequence>
<dbReference type="Gene3D" id="1.10.630.10">
    <property type="entry name" value="Cytochrome P450"/>
    <property type="match status" value="1"/>
</dbReference>
<protein>
    <submittedName>
        <fullName evidence="1">Uncharacterized protein</fullName>
    </submittedName>
</protein>
<dbReference type="Proteomes" id="UP001590951">
    <property type="component" value="Unassembled WGS sequence"/>
</dbReference>
<evidence type="ECO:0000313" key="2">
    <source>
        <dbReference type="Proteomes" id="UP001590951"/>
    </source>
</evidence>
<evidence type="ECO:0000313" key="1">
    <source>
        <dbReference type="EMBL" id="KAL2056362.1"/>
    </source>
</evidence>
<keyword evidence="2" id="KW-1185">Reference proteome</keyword>
<comment type="caution">
    <text evidence="1">The sequence shown here is derived from an EMBL/GenBank/DDBJ whole genome shotgun (WGS) entry which is preliminary data.</text>
</comment>
<dbReference type="InterPro" id="IPR036396">
    <property type="entry name" value="Cyt_P450_sf"/>
</dbReference>
<dbReference type="SUPFAM" id="SSF48264">
    <property type="entry name" value="Cytochrome P450"/>
    <property type="match status" value="1"/>
</dbReference>
<reference evidence="1 2" key="1">
    <citation type="submission" date="2024-09" db="EMBL/GenBank/DDBJ databases">
        <title>Rethinking Asexuality: The Enigmatic Case of Functional Sexual Genes in Lepraria (Stereocaulaceae).</title>
        <authorList>
            <person name="Doellman M."/>
            <person name="Sun Y."/>
            <person name="Barcenas-Pena A."/>
            <person name="Lumbsch H.T."/>
            <person name="Grewe F."/>
        </authorList>
    </citation>
    <scope>NUCLEOTIDE SEQUENCE [LARGE SCALE GENOMIC DNA]</scope>
    <source>
        <strain evidence="1 2">Grewe 0041</strain>
    </source>
</reference>
<accession>A0ABR4BES4</accession>
<name>A0ABR4BES4_9LECA</name>
<proteinExistence type="predicted"/>
<dbReference type="EMBL" id="JBHFEH010000008">
    <property type="protein sequence ID" value="KAL2056362.1"/>
    <property type="molecule type" value="Genomic_DNA"/>
</dbReference>
<gene>
    <name evidence="1" type="ORF">ABVK25_003385</name>
</gene>